<dbReference type="AlphaFoldDB" id="A0A1G7T4G7"/>
<accession>A0A1G7T4G7</accession>
<proteinExistence type="predicted"/>
<dbReference type="InterPro" id="IPR021782">
    <property type="entry name" value="DUF3347"/>
</dbReference>
<dbReference type="Proteomes" id="UP000199705">
    <property type="component" value="Unassembled WGS sequence"/>
</dbReference>
<feature type="domain" description="DUF3347" evidence="2">
    <location>
        <begin position="31"/>
        <end position="121"/>
    </location>
</feature>
<feature type="signal peptide" evidence="1">
    <location>
        <begin position="1"/>
        <end position="22"/>
    </location>
</feature>
<evidence type="ECO:0000313" key="4">
    <source>
        <dbReference type="Proteomes" id="UP000199705"/>
    </source>
</evidence>
<keyword evidence="4" id="KW-1185">Reference proteome</keyword>
<evidence type="ECO:0000256" key="1">
    <source>
        <dbReference type="SAM" id="SignalP"/>
    </source>
</evidence>
<feature type="chain" id="PRO_5011557486" description="DUF3347 domain-containing protein" evidence="1">
    <location>
        <begin position="23"/>
        <end position="167"/>
    </location>
</feature>
<dbReference type="EMBL" id="FNCG01000003">
    <property type="protein sequence ID" value="SDG30128.1"/>
    <property type="molecule type" value="Genomic_DNA"/>
</dbReference>
<evidence type="ECO:0000259" key="2">
    <source>
        <dbReference type="Pfam" id="PF11827"/>
    </source>
</evidence>
<sequence length="167" mass="18534">MKKIQIFVFAIIMLFAFNQVKAQNTSSKADVLSAYYGVKNALISGDASATNAKAKMLLAAISSFPVDKLSAADKTTWTKYADKLQFDARHISESDDITHQREHFASLSENMFATVQAIKLNNAPVYRDYCPMKKSYWLSETAAIQNPYYGNQMLTCGAVKETLPAAK</sequence>
<dbReference type="Pfam" id="PF11827">
    <property type="entry name" value="DUF3347"/>
    <property type="match status" value="1"/>
</dbReference>
<protein>
    <recommendedName>
        <fullName evidence="2">DUF3347 domain-containing protein</fullName>
    </recommendedName>
</protein>
<dbReference type="STRING" id="551996.SAMN05192573_10326"/>
<organism evidence="3 4">
    <name type="scientific">Mucilaginibacter gossypii</name>
    <dbReference type="NCBI Taxonomy" id="551996"/>
    <lineage>
        <taxon>Bacteria</taxon>
        <taxon>Pseudomonadati</taxon>
        <taxon>Bacteroidota</taxon>
        <taxon>Sphingobacteriia</taxon>
        <taxon>Sphingobacteriales</taxon>
        <taxon>Sphingobacteriaceae</taxon>
        <taxon>Mucilaginibacter</taxon>
    </lineage>
</organism>
<reference evidence="4" key="1">
    <citation type="submission" date="2016-10" db="EMBL/GenBank/DDBJ databases">
        <authorList>
            <person name="Varghese N."/>
            <person name="Submissions S."/>
        </authorList>
    </citation>
    <scope>NUCLEOTIDE SEQUENCE [LARGE SCALE GENOMIC DNA]</scope>
    <source>
        <strain evidence="4">Gh-67</strain>
    </source>
</reference>
<evidence type="ECO:0000313" key="3">
    <source>
        <dbReference type="EMBL" id="SDG30128.1"/>
    </source>
</evidence>
<dbReference type="RefSeq" id="WP_091163622.1">
    <property type="nucleotide sequence ID" value="NZ_FNCG01000003.1"/>
</dbReference>
<keyword evidence="1" id="KW-0732">Signal</keyword>
<name>A0A1G7T4G7_9SPHI</name>
<gene>
    <name evidence="3" type="ORF">SAMN05192573_10326</name>
</gene>